<protein>
    <recommendedName>
        <fullName evidence="5">Sphingomyelin synthase-like domain-containing protein</fullName>
    </recommendedName>
</protein>
<evidence type="ECO:0000256" key="1">
    <source>
        <dbReference type="SAM" id="MobiDB-lite"/>
    </source>
</evidence>
<feature type="transmembrane region" description="Helical" evidence="2">
    <location>
        <begin position="169"/>
        <end position="193"/>
    </location>
</feature>
<dbReference type="GO" id="GO:0000139">
    <property type="term" value="C:Golgi membrane"/>
    <property type="evidence" value="ECO:0007669"/>
    <property type="project" value="TreeGrafter"/>
</dbReference>
<organism evidence="3 4">
    <name type="scientific">Caenorhabditis auriculariae</name>
    <dbReference type="NCBI Taxonomy" id="2777116"/>
    <lineage>
        <taxon>Eukaryota</taxon>
        <taxon>Metazoa</taxon>
        <taxon>Ecdysozoa</taxon>
        <taxon>Nematoda</taxon>
        <taxon>Chromadorea</taxon>
        <taxon>Rhabditida</taxon>
        <taxon>Rhabditina</taxon>
        <taxon>Rhabditomorpha</taxon>
        <taxon>Rhabditoidea</taxon>
        <taxon>Rhabditidae</taxon>
        <taxon>Peloderinae</taxon>
        <taxon>Caenorhabditis</taxon>
    </lineage>
</organism>
<evidence type="ECO:0000313" key="3">
    <source>
        <dbReference type="EMBL" id="CAD6200070.1"/>
    </source>
</evidence>
<evidence type="ECO:0000313" key="4">
    <source>
        <dbReference type="Proteomes" id="UP000835052"/>
    </source>
</evidence>
<evidence type="ECO:0008006" key="5">
    <source>
        <dbReference type="Google" id="ProtNLM"/>
    </source>
</evidence>
<sequence>MASTPPPRILPNYGAIADLGSSPAIEASRDNDSQGGVASANTQQSPQRMDDDEMPGGSGRVNHGATIEGEMSRSRRFCGSAASSSDSETADDAPLLADATATQPVRIEMPGEKPSSPHDRFPKRKIRALVAVGMLVCAAVLNDIVLSFVHEKYPLTQPLPDIVFDNVPYYKAGLTICEWLMLVSFSSVVVLMIVHRHRWIMLRRLAAIGSLLYMMRCVTMIVTQVPVADPNWHCAPKLAENATFWKVVLRGVELVAGVGLNVAGEKTLCGDYIYSGHTIVLVVSALFMSECEF</sequence>
<feature type="region of interest" description="Disordered" evidence="1">
    <location>
        <begin position="21"/>
        <end position="95"/>
    </location>
</feature>
<keyword evidence="2" id="KW-0472">Membrane</keyword>
<feature type="region of interest" description="Disordered" evidence="1">
    <location>
        <begin position="101"/>
        <end position="120"/>
    </location>
</feature>
<feature type="compositionally biased region" description="Polar residues" evidence="1">
    <location>
        <begin position="33"/>
        <end position="47"/>
    </location>
</feature>
<dbReference type="PANTHER" id="PTHR21290">
    <property type="entry name" value="SPHINGOMYELIN SYNTHETASE"/>
    <property type="match status" value="1"/>
</dbReference>
<comment type="caution">
    <text evidence="3">The sequence shown here is derived from an EMBL/GenBank/DDBJ whole genome shotgun (WGS) entry which is preliminary data.</text>
</comment>
<feature type="compositionally biased region" description="Basic and acidic residues" evidence="1">
    <location>
        <begin position="109"/>
        <end position="120"/>
    </location>
</feature>
<keyword evidence="4" id="KW-1185">Reference proteome</keyword>
<keyword evidence="2" id="KW-0812">Transmembrane</keyword>
<keyword evidence="2" id="KW-1133">Transmembrane helix</keyword>
<dbReference type="EMBL" id="CAJGYM010000233">
    <property type="protein sequence ID" value="CAD6200070.1"/>
    <property type="molecule type" value="Genomic_DNA"/>
</dbReference>
<name>A0A8S1I0K5_9PELO</name>
<dbReference type="InterPro" id="IPR045221">
    <property type="entry name" value="Sphingomyelin_synth-like"/>
</dbReference>
<dbReference type="AlphaFoldDB" id="A0A8S1I0K5"/>
<accession>A0A8S1I0K5</accession>
<dbReference type="GO" id="GO:0047493">
    <property type="term" value="F:ceramide cholinephosphotransferase activity"/>
    <property type="evidence" value="ECO:0007669"/>
    <property type="project" value="TreeGrafter"/>
</dbReference>
<evidence type="ECO:0000256" key="2">
    <source>
        <dbReference type="SAM" id="Phobius"/>
    </source>
</evidence>
<dbReference type="OrthoDB" id="422827at2759"/>
<dbReference type="Proteomes" id="UP000835052">
    <property type="component" value="Unassembled WGS sequence"/>
</dbReference>
<gene>
    <name evidence="3" type="ORF">CAUJ_LOCUS15969</name>
</gene>
<reference evidence="3" key="1">
    <citation type="submission" date="2020-10" db="EMBL/GenBank/DDBJ databases">
        <authorList>
            <person name="Kikuchi T."/>
        </authorList>
    </citation>
    <scope>NUCLEOTIDE SEQUENCE</scope>
    <source>
        <strain evidence="3">NKZ352</strain>
    </source>
</reference>
<dbReference type="GO" id="GO:0005886">
    <property type="term" value="C:plasma membrane"/>
    <property type="evidence" value="ECO:0007669"/>
    <property type="project" value="TreeGrafter"/>
</dbReference>
<dbReference type="GO" id="GO:0033188">
    <property type="term" value="F:sphingomyelin synthase activity"/>
    <property type="evidence" value="ECO:0007669"/>
    <property type="project" value="TreeGrafter"/>
</dbReference>
<feature type="transmembrane region" description="Helical" evidence="2">
    <location>
        <begin position="128"/>
        <end position="149"/>
    </location>
</feature>
<proteinExistence type="predicted"/>
<dbReference type="GO" id="GO:0046513">
    <property type="term" value="P:ceramide biosynthetic process"/>
    <property type="evidence" value="ECO:0007669"/>
    <property type="project" value="TreeGrafter"/>
</dbReference>
<dbReference type="GO" id="GO:0005789">
    <property type="term" value="C:endoplasmic reticulum membrane"/>
    <property type="evidence" value="ECO:0007669"/>
    <property type="project" value="TreeGrafter"/>
</dbReference>
<dbReference type="PANTHER" id="PTHR21290:SF27">
    <property type="entry name" value="PHOSPHATIDYLCHOLINE:CERAMIDE CHOLINEPHOSPHOTRANSFERASE 1"/>
    <property type="match status" value="1"/>
</dbReference>
<dbReference type="GO" id="GO:0006686">
    <property type="term" value="P:sphingomyelin biosynthetic process"/>
    <property type="evidence" value="ECO:0007669"/>
    <property type="project" value="TreeGrafter"/>
</dbReference>
<feature type="compositionally biased region" description="Low complexity" evidence="1">
    <location>
        <begin position="80"/>
        <end position="95"/>
    </location>
</feature>